<dbReference type="AlphaFoldDB" id="A0A6A4QAK3"/>
<sequence>MANNKPLIPWFFLSNNDDLHINTKLPTKAISYSMLDQSLGASSSVLEYYDHFLHCRRVGTPISLDEATSSHSFGHFAKILVDIDLKSDLPNQILVEREGYAFFVSIEYDNLPVLCVGCQAIGHMISACRKMTKEVGAEVRKPILKKPDVVSGVSKDLQQDIVINLKIDKRNKNLDQERVFYNPGLDG</sequence>
<protein>
    <submittedName>
        <fullName evidence="1">Putative transcription factor interactor and regulator CCHC(Zn) family</fullName>
    </submittedName>
</protein>
<proteinExistence type="predicted"/>
<keyword evidence="2" id="KW-1185">Reference proteome</keyword>
<organism evidence="1 2">
    <name type="scientific">Lupinus albus</name>
    <name type="common">White lupine</name>
    <name type="synonym">Lupinus termis</name>
    <dbReference type="NCBI Taxonomy" id="3870"/>
    <lineage>
        <taxon>Eukaryota</taxon>
        <taxon>Viridiplantae</taxon>
        <taxon>Streptophyta</taxon>
        <taxon>Embryophyta</taxon>
        <taxon>Tracheophyta</taxon>
        <taxon>Spermatophyta</taxon>
        <taxon>Magnoliopsida</taxon>
        <taxon>eudicotyledons</taxon>
        <taxon>Gunneridae</taxon>
        <taxon>Pentapetalae</taxon>
        <taxon>rosids</taxon>
        <taxon>fabids</taxon>
        <taxon>Fabales</taxon>
        <taxon>Fabaceae</taxon>
        <taxon>Papilionoideae</taxon>
        <taxon>50 kb inversion clade</taxon>
        <taxon>genistoids sensu lato</taxon>
        <taxon>core genistoids</taxon>
        <taxon>Genisteae</taxon>
        <taxon>Lupinus</taxon>
    </lineage>
</organism>
<comment type="caution">
    <text evidence="1">The sequence shown here is derived from an EMBL/GenBank/DDBJ whole genome shotgun (WGS) entry which is preliminary data.</text>
</comment>
<dbReference type="EMBL" id="WOCE01000007">
    <property type="protein sequence ID" value="KAE9610643.1"/>
    <property type="molecule type" value="Genomic_DNA"/>
</dbReference>
<gene>
    <name evidence="1" type="ORF">Lalb_Chr07g0188781</name>
</gene>
<reference evidence="2" key="1">
    <citation type="journal article" date="2020" name="Nat. Commun.">
        <title>Genome sequence of the cluster root forming white lupin.</title>
        <authorList>
            <person name="Hufnagel B."/>
            <person name="Marques A."/>
            <person name="Soriano A."/>
            <person name="Marques L."/>
            <person name="Divol F."/>
            <person name="Doumas P."/>
            <person name="Sallet E."/>
            <person name="Mancinotti D."/>
            <person name="Carrere S."/>
            <person name="Marande W."/>
            <person name="Arribat S."/>
            <person name="Keller J."/>
            <person name="Huneau C."/>
            <person name="Blein T."/>
            <person name="Aime D."/>
            <person name="Laguerre M."/>
            <person name="Taylor J."/>
            <person name="Schubert V."/>
            <person name="Nelson M."/>
            <person name="Geu-Flores F."/>
            <person name="Crespi M."/>
            <person name="Gallardo-Guerrero K."/>
            <person name="Delaux P.-M."/>
            <person name="Salse J."/>
            <person name="Berges H."/>
            <person name="Guyot R."/>
            <person name="Gouzy J."/>
            <person name="Peret B."/>
        </authorList>
    </citation>
    <scope>NUCLEOTIDE SEQUENCE [LARGE SCALE GENOMIC DNA]</scope>
    <source>
        <strain evidence="2">cv. Amiga</strain>
    </source>
</reference>
<dbReference type="Proteomes" id="UP000447434">
    <property type="component" value="Chromosome 7"/>
</dbReference>
<evidence type="ECO:0000313" key="1">
    <source>
        <dbReference type="EMBL" id="KAE9610643.1"/>
    </source>
</evidence>
<accession>A0A6A4QAK3</accession>
<dbReference type="InterPro" id="IPR040256">
    <property type="entry name" value="At4g02000-like"/>
</dbReference>
<dbReference type="OrthoDB" id="1924068at2759"/>
<dbReference type="PANTHER" id="PTHR31286">
    <property type="entry name" value="GLYCINE-RICH CELL WALL STRUCTURAL PROTEIN 1.8-LIKE"/>
    <property type="match status" value="1"/>
</dbReference>
<dbReference type="PANTHER" id="PTHR31286:SF60">
    <property type="entry name" value="PROTEIN, PUTATIVE-RELATED"/>
    <property type="match status" value="1"/>
</dbReference>
<name>A0A6A4QAK3_LUPAL</name>
<evidence type="ECO:0000313" key="2">
    <source>
        <dbReference type="Proteomes" id="UP000447434"/>
    </source>
</evidence>